<organism evidence="2 3">
    <name type="scientific">Negadavirga shengliensis</name>
    <dbReference type="NCBI Taxonomy" id="1389218"/>
    <lineage>
        <taxon>Bacteria</taxon>
        <taxon>Pseudomonadati</taxon>
        <taxon>Bacteroidota</taxon>
        <taxon>Cytophagia</taxon>
        <taxon>Cytophagales</taxon>
        <taxon>Cyclobacteriaceae</taxon>
        <taxon>Negadavirga</taxon>
    </lineage>
</organism>
<evidence type="ECO:0000313" key="3">
    <source>
        <dbReference type="Proteomes" id="UP001595818"/>
    </source>
</evidence>
<feature type="domain" description="Sulfatase N-terminal" evidence="1">
    <location>
        <begin position="30"/>
        <end position="328"/>
    </location>
</feature>
<gene>
    <name evidence="2" type="ORF">ACFPFU_08190</name>
</gene>
<dbReference type="RefSeq" id="WP_377063348.1">
    <property type="nucleotide sequence ID" value="NZ_JBHSJJ010000004.1"/>
</dbReference>
<dbReference type="CDD" id="cd16027">
    <property type="entry name" value="SGSH"/>
    <property type="match status" value="1"/>
</dbReference>
<dbReference type="PANTHER" id="PTHR43751:SF1">
    <property type="entry name" value="SULFATASE ATSG-RELATED"/>
    <property type="match status" value="1"/>
</dbReference>
<dbReference type="Pfam" id="PF00884">
    <property type="entry name" value="Sulfatase"/>
    <property type="match status" value="1"/>
</dbReference>
<dbReference type="SUPFAM" id="SSF53649">
    <property type="entry name" value="Alkaline phosphatase-like"/>
    <property type="match status" value="1"/>
</dbReference>
<name>A0ABV9SZI7_9BACT</name>
<comment type="caution">
    <text evidence="2">The sequence shown here is derived from an EMBL/GenBank/DDBJ whole genome shotgun (WGS) entry which is preliminary data.</text>
</comment>
<dbReference type="InterPro" id="IPR017850">
    <property type="entry name" value="Alkaline_phosphatase_core_sf"/>
</dbReference>
<dbReference type="InterPro" id="IPR000917">
    <property type="entry name" value="Sulfatase_N"/>
</dbReference>
<proteinExistence type="predicted"/>
<dbReference type="PROSITE" id="PS51257">
    <property type="entry name" value="PROKAR_LIPOPROTEIN"/>
    <property type="match status" value="1"/>
</dbReference>
<evidence type="ECO:0000313" key="2">
    <source>
        <dbReference type="EMBL" id="MFC4871662.1"/>
    </source>
</evidence>
<protein>
    <submittedName>
        <fullName evidence="2">Sulfatase</fullName>
    </submittedName>
</protein>
<dbReference type="InterPro" id="IPR052701">
    <property type="entry name" value="GAG_Ulvan_Degrading_Sulfatases"/>
</dbReference>
<dbReference type="Proteomes" id="UP001595818">
    <property type="component" value="Unassembled WGS sequence"/>
</dbReference>
<reference evidence="3" key="1">
    <citation type="journal article" date="2019" name="Int. J. Syst. Evol. Microbiol.">
        <title>The Global Catalogue of Microorganisms (GCM) 10K type strain sequencing project: providing services to taxonomists for standard genome sequencing and annotation.</title>
        <authorList>
            <consortium name="The Broad Institute Genomics Platform"/>
            <consortium name="The Broad Institute Genome Sequencing Center for Infectious Disease"/>
            <person name="Wu L."/>
            <person name="Ma J."/>
        </authorList>
    </citation>
    <scope>NUCLEOTIDE SEQUENCE [LARGE SCALE GENOMIC DNA]</scope>
    <source>
        <strain evidence="3">CGMCC 4.7466</strain>
    </source>
</reference>
<keyword evidence="3" id="KW-1185">Reference proteome</keyword>
<dbReference type="PANTHER" id="PTHR43751">
    <property type="entry name" value="SULFATASE"/>
    <property type="match status" value="1"/>
</dbReference>
<evidence type="ECO:0000259" key="1">
    <source>
        <dbReference type="Pfam" id="PF00884"/>
    </source>
</evidence>
<dbReference type="EMBL" id="JBHSJJ010000004">
    <property type="protein sequence ID" value="MFC4871662.1"/>
    <property type="molecule type" value="Genomic_DNA"/>
</dbReference>
<dbReference type="Gene3D" id="3.40.720.10">
    <property type="entry name" value="Alkaline Phosphatase, subunit A"/>
    <property type="match status" value="1"/>
</dbReference>
<accession>A0ABV9SZI7</accession>
<sequence>MKTLLTIPFVFILIFLIGCSPEDSEVKKRPNILFAISDDQSFAHTSFEGSPFVSTPAFDRIAREGVYFRNCIAGSPGCAPSRSAIVTGRHHWQNEQSGQHAAPWLKKHVPFVDLLDANGYATGLTGKGVGPFRYARDENDSLWRATNAAGIAHSHIKYEPGTPGDERPADKISDINYFENFKYFMENVKGDKPFFFWYGGLEPHRAYEQDSWKRTDKNLSDVVVPGFFPDHDIVRGDMLDYAVEIEWFDLHLQRMLEYLEEIGELENTIVIVTADNGMPFPRAKANSYEYGVHVPFAVRFPENFPGGRVVDDVIGFSDLAPTILEITDTSSEGMLPITGKSILNILRSENEGAVDPSREYVFSGRERHSSSRYENWGYPQRAIRSQDYLLVWNMKPERWPAGAPQRIKPDTKDELLPLHGIDENGIHHSEWAYTDIDESPTKSYIIENMKEEKVSAYFGLAHNKRPEYELFDIKNDPYNLTNLAGDVRFEEIEREMKEALREELTKTDDPRVVGPDKEVFDSYIRYSPMREFPEPDDTLLEETLR</sequence>